<dbReference type="PANTHER" id="PTHR43649">
    <property type="entry name" value="ARABINOSE-BINDING PROTEIN-RELATED"/>
    <property type="match status" value="1"/>
</dbReference>
<dbReference type="Pfam" id="PF01547">
    <property type="entry name" value="SBP_bac_1"/>
    <property type="match status" value="1"/>
</dbReference>
<keyword evidence="5" id="KW-1185">Reference proteome</keyword>
<gene>
    <name evidence="4" type="ORF">GCM10007315_04380</name>
</gene>
<accession>A0A918TGM4</accession>
<organism evidence="4 5">
    <name type="scientific">Neogemmobacter tilapiae</name>
    <dbReference type="NCBI Taxonomy" id="875041"/>
    <lineage>
        <taxon>Bacteria</taxon>
        <taxon>Pseudomonadati</taxon>
        <taxon>Pseudomonadota</taxon>
        <taxon>Alphaproteobacteria</taxon>
        <taxon>Rhodobacterales</taxon>
        <taxon>Paracoccaceae</taxon>
        <taxon>Neogemmobacter</taxon>
    </lineage>
</organism>
<comment type="caution">
    <text evidence="4">The sequence shown here is derived from an EMBL/GenBank/DDBJ whole genome shotgun (WGS) entry which is preliminary data.</text>
</comment>
<keyword evidence="3" id="KW-0732">Signal</keyword>
<protein>
    <submittedName>
        <fullName evidence="4">Sugar ABC transporter substrate-binding protein</fullName>
    </submittedName>
</protein>
<dbReference type="Proteomes" id="UP000638981">
    <property type="component" value="Unassembled WGS sequence"/>
</dbReference>
<dbReference type="Gene3D" id="3.40.190.10">
    <property type="entry name" value="Periplasmic binding protein-like II"/>
    <property type="match status" value="2"/>
</dbReference>
<feature type="chain" id="PRO_5038010811" evidence="3">
    <location>
        <begin position="21"/>
        <end position="413"/>
    </location>
</feature>
<evidence type="ECO:0000256" key="3">
    <source>
        <dbReference type="SAM" id="SignalP"/>
    </source>
</evidence>
<dbReference type="SUPFAM" id="SSF53850">
    <property type="entry name" value="Periplasmic binding protein-like II"/>
    <property type="match status" value="1"/>
</dbReference>
<evidence type="ECO:0000256" key="2">
    <source>
        <dbReference type="ARBA" id="ARBA00008520"/>
    </source>
</evidence>
<sequence length="413" mass="44405">MKHLMLTTATLMALTTMARADDLRMSWWGGDARHVATQEALKQCGTKYGHTIAAEFTGFDGYLEKLTTQMAGGTEADIIQVNWPWLPLFSKDGTGFADLRSLTAIDLSQWTEEQLTAASMNGVLQGLPVSTTGRVFFFNKTAFEKAGLAIPTTWDELMAAGGKMGDGAQPFNAVKETAQLIITLSVVQKTGKDLVDPATNRVAWTAEELAAGFEFYNQLVETGTILSAKDEAAAGGVNLFEKPEWADGRIAGSYEWDSTYAKYADPMAEGQELVPVEMLTFADAKTKGVYRKPSMVFSVSKNSKNPEAAAQIVNCLLNEEEGIAALGDSRGLPASKVAAEWLATNGKVDPMVKAANDIAMAADGPVISPFNEHPEIRGLFLDTLEEYAYGMIDAPTAAQVVIDGANATLAKFD</sequence>
<evidence type="ECO:0000313" key="5">
    <source>
        <dbReference type="Proteomes" id="UP000638981"/>
    </source>
</evidence>
<dbReference type="EMBL" id="BMYJ01000001">
    <property type="protein sequence ID" value="GHC45914.1"/>
    <property type="molecule type" value="Genomic_DNA"/>
</dbReference>
<proteinExistence type="inferred from homology"/>
<comment type="similarity">
    <text evidence="2">Belongs to the bacterial solute-binding protein 1 family.</text>
</comment>
<dbReference type="AlphaFoldDB" id="A0A918TGM4"/>
<name>A0A918TGM4_9RHOB</name>
<reference evidence="4" key="1">
    <citation type="journal article" date="2014" name="Int. J. Syst. Evol. Microbiol.">
        <title>Complete genome sequence of Corynebacterium casei LMG S-19264T (=DSM 44701T), isolated from a smear-ripened cheese.</title>
        <authorList>
            <consortium name="US DOE Joint Genome Institute (JGI-PGF)"/>
            <person name="Walter F."/>
            <person name="Albersmeier A."/>
            <person name="Kalinowski J."/>
            <person name="Ruckert C."/>
        </authorList>
    </citation>
    <scope>NUCLEOTIDE SEQUENCE</scope>
    <source>
        <strain evidence="4">KCTC 23310</strain>
    </source>
</reference>
<dbReference type="RefSeq" id="WP_189409911.1">
    <property type="nucleotide sequence ID" value="NZ_BMYJ01000001.1"/>
</dbReference>
<dbReference type="GO" id="GO:0042597">
    <property type="term" value="C:periplasmic space"/>
    <property type="evidence" value="ECO:0007669"/>
    <property type="project" value="UniProtKB-SubCell"/>
</dbReference>
<feature type="signal peptide" evidence="3">
    <location>
        <begin position="1"/>
        <end position="20"/>
    </location>
</feature>
<reference evidence="4" key="2">
    <citation type="submission" date="2020-09" db="EMBL/GenBank/DDBJ databases">
        <authorList>
            <person name="Sun Q."/>
            <person name="Kim S."/>
        </authorList>
    </citation>
    <scope>NUCLEOTIDE SEQUENCE</scope>
    <source>
        <strain evidence="4">KCTC 23310</strain>
    </source>
</reference>
<evidence type="ECO:0000256" key="1">
    <source>
        <dbReference type="ARBA" id="ARBA00004418"/>
    </source>
</evidence>
<evidence type="ECO:0000313" key="4">
    <source>
        <dbReference type="EMBL" id="GHC45914.1"/>
    </source>
</evidence>
<dbReference type="PANTHER" id="PTHR43649:SF11">
    <property type="entry name" value="ABC TRANSPORTER SUBSTRATE-BINDING PROTEIN YESO-RELATED"/>
    <property type="match status" value="1"/>
</dbReference>
<comment type="subcellular location">
    <subcellularLocation>
        <location evidence="1">Periplasm</location>
    </subcellularLocation>
</comment>
<dbReference type="InterPro" id="IPR006059">
    <property type="entry name" value="SBP"/>
</dbReference>
<dbReference type="InterPro" id="IPR050490">
    <property type="entry name" value="Bact_solute-bd_prot1"/>
</dbReference>